<dbReference type="InterPro" id="IPR010982">
    <property type="entry name" value="Lambda_DNA-bd_dom_sf"/>
</dbReference>
<dbReference type="RefSeq" id="WP_076658683.1">
    <property type="nucleotide sequence ID" value="NZ_FTPR01000001.1"/>
</dbReference>
<dbReference type="Pfam" id="PF13560">
    <property type="entry name" value="HTH_31"/>
    <property type="match status" value="1"/>
</dbReference>
<dbReference type="GO" id="GO:0003700">
    <property type="term" value="F:DNA-binding transcription factor activity"/>
    <property type="evidence" value="ECO:0007669"/>
    <property type="project" value="TreeGrafter"/>
</dbReference>
<dbReference type="Gene3D" id="1.10.260.40">
    <property type="entry name" value="lambda repressor-like DNA-binding domains"/>
    <property type="match status" value="1"/>
</dbReference>
<dbReference type="InterPro" id="IPR001387">
    <property type="entry name" value="Cro/C1-type_HTH"/>
</dbReference>
<accession>A0A1R3WRB3</accession>
<dbReference type="Gene3D" id="2.60.120.10">
    <property type="entry name" value="Jelly Rolls"/>
    <property type="match status" value="1"/>
</dbReference>
<dbReference type="STRING" id="287098.SAMN05421665_1123"/>
<dbReference type="EMBL" id="FTPR01000001">
    <property type="protein sequence ID" value="SIT80526.1"/>
    <property type="molecule type" value="Genomic_DNA"/>
</dbReference>
<protein>
    <submittedName>
        <fullName evidence="3">Helix-turn-helix domain-containing protein</fullName>
    </submittedName>
</protein>
<dbReference type="Proteomes" id="UP000186997">
    <property type="component" value="Unassembled WGS sequence"/>
</dbReference>
<proteinExistence type="predicted"/>
<dbReference type="SUPFAM" id="SSF51182">
    <property type="entry name" value="RmlC-like cupins"/>
    <property type="match status" value="1"/>
</dbReference>
<gene>
    <name evidence="3" type="ORF">SAMN05421665_1123</name>
</gene>
<sequence length="186" mass="20371">MGINTLSETSKLAQHLRSLRERYGMTLVALAERSGTSRATLSRIENAEVSPTAETLGRLATVYALPISQLLAPLDEVFQPVVSRKDQAVWNDPEHDFSRRSVSPSNGLLTIELIEGQLGKDQLITYAAPAIPGQEHHVYVLSGRMEITVEGVVHDLKAGDCLRYILFGETAFKTTSSSCQYVIALS</sequence>
<dbReference type="GO" id="GO:0005829">
    <property type="term" value="C:cytosol"/>
    <property type="evidence" value="ECO:0007669"/>
    <property type="project" value="TreeGrafter"/>
</dbReference>
<evidence type="ECO:0000256" key="1">
    <source>
        <dbReference type="ARBA" id="ARBA00023125"/>
    </source>
</evidence>
<dbReference type="InterPro" id="IPR050807">
    <property type="entry name" value="TransReg_Diox_bact_type"/>
</dbReference>
<dbReference type="CDD" id="cd02209">
    <property type="entry name" value="cupin_XRE_C"/>
    <property type="match status" value="1"/>
</dbReference>
<dbReference type="CDD" id="cd00093">
    <property type="entry name" value="HTH_XRE"/>
    <property type="match status" value="1"/>
</dbReference>
<dbReference type="PANTHER" id="PTHR46797:SF10">
    <property type="entry name" value="BLR1115 PROTEIN"/>
    <property type="match status" value="1"/>
</dbReference>
<evidence type="ECO:0000259" key="2">
    <source>
        <dbReference type="PROSITE" id="PS50943"/>
    </source>
</evidence>
<keyword evidence="1" id="KW-0238">DNA-binding</keyword>
<organism evidence="3 4">
    <name type="scientific">Yoonia rosea</name>
    <dbReference type="NCBI Taxonomy" id="287098"/>
    <lineage>
        <taxon>Bacteria</taxon>
        <taxon>Pseudomonadati</taxon>
        <taxon>Pseudomonadota</taxon>
        <taxon>Alphaproteobacteria</taxon>
        <taxon>Rhodobacterales</taxon>
        <taxon>Paracoccaceae</taxon>
        <taxon>Yoonia</taxon>
    </lineage>
</organism>
<evidence type="ECO:0000313" key="3">
    <source>
        <dbReference type="EMBL" id="SIT80526.1"/>
    </source>
</evidence>
<feature type="domain" description="HTH cro/C1-type" evidence="2">
    <location>
        <begin position="16"/>
        <end position="70"/>
    </location>
</feature>
<keyword evidence="4" id="KW-1185">Reference proteome</keyword>
<dbReference type="SMART" id="SM00530">
    <property type="entry name" value="HTH_XRE"/>
    <property type="match status" value="1"/>
</dbReference>
<dbReference type="PROSITE" id="PS50943">
    <property type="entry name" value="HTH_CROC1"/>
    <property type="match status" value="1"/>
</dbReference>
<name>A0A1R3WRB3_9RHOB</name>
<evidence type="ECO:0000313" key="4">
    <source>
        <dbReference type="Proteomes" id="UP000186997"/>
    </source>
</evidence>
<dbReference type="GO" id="GO:0003677">
    <property type="term" value="F:DNA binding"/>
    <property type="evidence" value="ECO:0007669"/>
    <property type="project" value="UniProtKB-KW"/>
</dbReference>
<dbReference type="PANTHER" id="PTHR46797">
    <property type="entry name" value="HTH-TYPE TRANSCRIPTIONAL REGULATOR"/>
    <property type="match status" value="1"/>
</dbReference>
<dbReference type="AlphaFoldDB" id="A0A1R3WRB3"/>
<dbReference type="OrthoDB" id="189170at2"/>
<dbReference type="SUPFAM" id="SSF47413">
    <property type="entry name" value="lambda repressor-like DNA-binding domains"/>
    <property type="match status" value="1"/>
</dbReference>
<dbReference type="InterPro" id="IPR014710">
    <property type="entry name" value="RmlC-like_jellyroll"/>
</dbReference>
<reference evidence="4" key="1">
    <citation type="submission" date="2017-01" db="EMBL/GenBank/DDBJ databases">
        <authorList>
            <person name="Varghese N."/>
            <person name="Submissions S."/>
        </authorList>
    </citation>
    <scope>NUCLEOTIDE SEQUENCE [LARGE SCALE GENOMIC DNA]</scope>
    <source>
        <strain evidence="4">DSM 29591</strain>
    </source>
</reference>
<dbReference type="InterPro" id="IPR011051">
    <property type="entry name" value="RmlC_Cupin_sf"/>
</dbReference>